<dbReference type="STRING" id="333140.AWW68_04920"/>
<dbReference type="EMBL" id="LRPC01000001">
    <property type="protein sequence ID" value="KYG78113.1"/>
    <property type="molecule type" value="Genomic_DNA"/>
</dbReference>
<sequence length="165" mass="18933">MRAIFDELSDKSRIWIFQSSQPLVGKAEQITQEADAFLQQWAAHGSQLKASCHVAYNHFLIIAIDEDFNMASGCSIDSMTRFVQELAKKHDVELFDRTKLAFNKEGEIVLVEMNKMKTLVAEGFFTSETLFFNNNIQTKAQLNSEWLVKPEESWLNRYFAVAKSV</sequence>
<evidence type="ECO:0000313" key="1">
    <source>
        <dbReference type="EMBL" id="KYG78113.1"/>
    </source>
</evidence>
<evidence type="ECO:0000313" key="2">
    <source>
        <dbReference type="Proteomes" id="UP000075606"/>
    </source>
</evidence>
<dbReference type="AlphaFoldDB" id="A0A150XHC7"/>
<dbReference type="RefSeq" id="WP_068217204.1">
    <property type="nucleotide sequence ID" value="NZ_LRPC01000001.1"/>
</dbReference>
<gene>
    <name evidence="1" type="ORF">AWW68_04920</name>
</gene>
<dbReference type="OrthoDB" id="978691at2"/>
<dbReference type="Proteomes" id="UP000075606">
    <property type="component" value="Unassembled WGS sequence"/>
</dbReference>
<organism evidence="1 2">
    <name type="scientific">Roseivirga spongicola</name>
    <dbReference type="NCBI Taxonomy" id="333140"/>
    <lineage>
        <taxon>Bacteria</taxon>
        <taxon>Pseudomonadati</taxon>
        <taxon>Bacteroidota</taxon>
        <taxon>Cytophagia</taxon>
        <taxon>Cytophagales</taxon>
        <taxon>Roseivirgaceae</taxon>
        <taxon>Roseivirga</taxon>
    </lineage>
</organism>
<evidence type="ECO:0008006" key="3">
    <source>
        <dbReference type="Google" id="ProtNLM"/>
    </source>
</evidence>
<proteinExistence type="predicted"/>
<comment type="caution">
    <text evidence="1">The sequence shown here is derived from an EMBL/GenBank/DDBJ whole genome shotgun (WGS) entry which is preliminary data.</text>
</comment>
<keyword evidence="2" id="KW-1185">Reference proteome</keyword>
<reference evidence="1 2" key="1">
    <citation type="submission" date="2016-01" db="EMBL/GenBank/DDBJ databases">
        <title>Genome sequencing of Roseivirga spongicola UST030701-084.</title>
        <authorList>
            <person name="Selvaratnam C."/>
            <person name="Thevarajoo S."/>
            <person name="Goh K.M."/>
            <person name="Ee R."/>
            <person name="Chan K.-G."/>
            <person name="Chong C.S."/>
        </authorList>
    </citation>
    <scope>NUCLEOTIDE SEQUENCE [LARGE SCALE GENOMIC DNA]</scope>
    <source>
        <strain evidence="1 2">UST030701-084</strain>
    </source>
</reference>
<accession>A0A150XHC7</accession>
<name>A0A150XHC7_9BACT</name>
<protein>
    <recommendedName>
        <fullName evidence="3">ABC transporter ATPase</fullName>
    </recommendedName>
</protein>